<protein>
    <submittedName>
        <fullName evidence="3">Uncharacterized protein</fullName>
    </submittedName>
</protein>
<feature type="compositionally biased region" description="Low complexity" evidence="1">
    <location>
        <begin position="220"/>
        <end position="232"/>
    </location>
</feature>
<feature type="region of interest" description="Disordered" evidence="1">
    <location>
        <begin position="214"/>
        <end position="254"/>
    </location>
</feature>
<sequence length="254" mass="28329">MTPTIPTLGGTTVRKNSAGGWQRWWTVVGRLVDELDRAAGSAKRDVGAIKFARHREKQERRGPALLLVHLHRSSAAFVLALALPPPRTGIAMALLRTRSRRARRMTLLYTVLLPLTRLVLATVVVLSAAEAHARTCGRMDTRTRAIQFHPPHFHPRDRPVPHTGAPRPRDNANEPTPYARLLCSSRPHQRWVLRAHTHLSKSALVVMRTDNLHRRPADRPSAPGPSISAPAARTLPYRMRASSVDTRDPPVTVR</sequence>
<keyword evidence="4" id="KW-1185">Reference proteome</keyword>
<organism evidence="3 4">
    <name type="scientific">Mycena albidolilacea</name>
    <dbReference type="NCBI Taxonomy" id="1033008"/>
    <lineage>
        <taxon>Eukaryota</taxon>
        <taxon>Fungi</taxon>
        <taxon>Dikarya</taxon>
        <taxon>Basidiomycota</taxon>
        <taxon>Agaricomycotina</taxon>
        <taxon>Agaricomycetes</taxon>
        <taxon>Agaricomycetidae</taxon>
        <taxon>Agaricales</taxon>
        <taxon>Marasmiineae</taxon>
        <taxon>Mycenaceae</taxon>
        <taxon>Mycena</taxon>
    </lineage>
</organism>
<evidence type="ECO:0000313" key="4">
    <source>
        <dbReference type="Proteomes" id="UP001218218"/>
    </source>
</evidence>
<feature type="transmembrane region" description="Helical" evidence="2">
    <location>
        <begin position="75"/>
        <end position="95"/>
    </location>
</feature>
<proteinExistence type="predicted"/>
<evidence type="ECO:0000313" key="3">
    <source>
        <dbReference type="EMBL" id="KAJ7315417.1"/>
    </source>
</evidence>
<evidence type="ECO:0000256" key="2">
    <source>
        <dbReference type="SAM" id="Phobius"/>
    </source>
</evidence>
<accession>A0AAD6ZCJ4</accession>
<name>A0AAD6ZCJ4_9AGAR</name>
<feature type="transmembrane region" description="Helical" evidence="2">
    <location>
        <begin position="107"/>
        <end position="129"/>
    </location>
</feature>
<dbReference type="EMBL" id="JARIHO010000062">
    <property type="protein sequence ID" value="KAJ7315417.1"/>
    <property type="molecule type" value="Genomic_DNA"/>
</dbReference>
<keyword evidence="2" id="KW-0812">Transmembrane</keyword>
<evidence type="ECO:0000256" key="1">
    <source>
        <dbReference type="SAM" id="MobiDB-lite"/>
    </source>
</evidence>
<dbReference type="Proteomes" id="UP001218218">
    <property type="component" value="Unassembled WGS sequence"/>
</dbReference>
<gene>
    <name evidence="3" type="ORF">DFH08DRAFT_972113</name>
</gene>
<feature type="region of interest" description="Disordered" evidence="1">
    <location>
        <begin position="148"/>
        <end position="177"/>
    </location>
</feature>
<reference evidence="3" key="1">
    <citation type="submission" date="2023-03" db="EMBL/GenBank/DDBJ databases">
        <title>Massive genome expansion in bonnet fungi (Mycena s.s.) driven by repeated elements and novel gene families across ecological guilds.</title>
        <authorList>
            <consortium name="Lawrence Berkeley National Laboratory"/>
            <person name="Harder C.B."/>
            <person name="Miyauchi S."/>
            <person name="Viragh M."/>
            <person name="Kuo A."/>
            <person name="Thoen E."/>
            <person name="Andreopoulos B."/>
            <person name="Lu D."/>
            <person name="Skrede I."/>
            <person name="Drula E."/>
            <person name="Henrissat B."/>
            <person name="Morin E."/>
            <person name="Kohler A."/>
            <person name="Barry K."/>
            <person name="LaButti K."/>
            <person name="Morin E."/>
            <person name="Salamov A."/>
            <person name="Lipzen A."/>
            <person name="Mereny Z."/>
            <person name="Hegedus B."/>
            <person name="Baldrian P."/>
            <person name="Stursova M."/>
            <person name="Weitz H."/>
            <person name="Taylor A."/>
            <person name="Grigoriev I.V."/>
            <person name="Nagy L.G."/>
            <person name="Martin F."/>
            <person name="Kauserud H."/>
        </authorList>
    </citation>
    <scope>NUCLEOTIDE SEQUENCE</scope>
    <source>
        <strain evidence="3">CBHHK002</strain>
    </source>
</reference>
<keyword evidence="2" id="KW-1133">Transmembrane helix</keyword>
<dbReference type="AlphaFoldDB" id="A0AAD6ZCJ4"/>
<comment type="caution">
    <text evidence="3">The sequence shown here is derived from an EMBL/GenBank/DDBJ whole genome shotgun (WGS) entry which is preliminary data.</text>
</comment>
<keyword evidence="2" id="KW-0472">Membrane</keyword>